<name>A0A7J9P122_METMI</name>
<accession>A0A7J9P122</accession>
<gene>
    <name evidence="1" type="ORF">HNP86_001885</name>
</gene>
<proteinExistence type="predicted"/>
<sequence length="111" mass="11772">MTYKTLMRAMIPTVQDVIHTSTGTTLTAGVFITSVPRNGGEYNGDKVWLYILDVGETIGSVDLEAATLMYLEFTEPDTDVTNGTVTLGPGQALAGKCLNGTCNIILGGLEK</sequence>
<reference evidence="1 2" key="1">
    <citation type="submission" date="2020-07" db="EMBL/GenBank/DDBJ databases">
        <title>Genomic Encyclopedia of Type Strains, Phase IV (KMG-V): Genome sequencing to study the core and pangenomes of soil and plant-associated prokaryotes.</title>
        <authorList>
            <person name="Whitman W."/>
        </authorList>
    </citation>
    <scope>NUCLEOTIDE SEQUENCE [LARGE SCALE GENOMIC DNA]</scope>
    <source>
        <strain evidence="1 2">A1</strain>
    </source>
</reference>
<dbReference type="Proteomes" id="UP000564425">
    <property type="component" value="Unassembled WGS sequence"/>
</dbReference>
<dbReference type="EMBL" id="JACDUH010000003">
    <property type="protein sequence ID" value="MBA2851726.1"/>
    <property type="molecule type" value="Genomic_DNA"/>
</dbReference>
<evidence type="ECO:0000313" key="1">
    <source>
        <dbReference type="EMBL" id="MBA2851726.1"/>
    </source>
</evidence>
<protein>
    <submittedName>
        <fullName evidence="1">Uncharacterized protein</fullName>
    </submittedName>
</protein>
<dbReference type="RefSeq" id="WP_181501549.1">
    <property type="nucleotide sequence ID" value="NZ_JACDUH010000003.1"/>
</dbReference>
<organism evidence="1 2">
    <name type="scientific">Methanococcus maripaludis</name>
    <name type="common">Methanococcus deltae</name>
    <dbReference type="NCBI Taxonomy" id="39152"/>
    <lineage>
        <taxon>Archaea</taxon>
        <taxon>Methanobacteriati</taxon>
        <taxon>Methanobacteriota</taxon>
        <taxon>Methanomada group</taxon>
        <taxon>Methanococci</taxon>
        <taxon>Methanococcales</taxon>
        <taxon>Methanococcaceae</taxon>
        <taxon>Methanococcus</taxon>
    </lineage>
</organism>
<evidence type="ECO:0000313" key="2">
    <source>
        <dbReference type="Proteomes" id="UP000564425"/>
    </source>
</evidence>
<comment type="caution">
    <text evidence="1">The sequence shown here is derived from an EMBL/GenBank/DDBJ whole genome shotgun (WGS) entry which is preliminary data.</text>
</comment>
<dbReference type="AlphaFoldDB" id="A0A7J9P122"/>